<dbReference type="Proteomes" id="UP000019086">
    <property type="component" value="Chromosome"/>
</dbReference>
<proteinExistence type="predicted"/>
<reference evidence="1 2" key="1">
    <citation type="submission" date="2013-12" db="EMBL/GenBank/DDBJ databases">
        <title>Annotation of the Bibersteinia trehalosi USDA-ARS-USMARC-190 complete genome.</title>
        <authorList>
            <person name="Harhay G.P."/>
            <person name="McVey S."/>
            <person name="Clawson M.L."/>
            <person name="Bono J."/>
            <person name="Heaton M.P."/>
            <person name="Chitko-Mckown C.G."/>
            <person name="Harhay D.M."/>
            <person name="Smith T.P.L."/>
        </authorList>
    </citation>
    <scope>NUCLEOTIDE SEQUENCE [LARGE SCALE GENOMIC DNA]</scope>
    <source>
        <strain evidence="1 2">USDA-ARS-USMARC-190</strain>
    </source>
</reference>
<evidence type="ECO:0000313" key="1">
    <source>
        <dbReference type="EMBL" id="AHG86467.1"/>
    </source>
</evidence>
<dbReference type="AlphaFoldDB" id="W0R7N2"/>
<gene>
    <name evidence="1" type="ORF">F544_12380</name>
</gene>
<dbReference type="KEGG" id="btra:F544_12380"/>
<name>W0R7N2_BIBTR</name>
<protein>
    <submittedName>
        <fullName evidence="1">Uncharacterized protein</fullName>
    </submittedName>
</protein>
<evidence type="ECO:0000313" key="2">
    <source>
        <dbReference type="Proteomes" id="UP000019086"/>
    </source>
</evidence>
<accession>W0R7N2</accession>
<dbReference type="PATRIC" id="fig|1263832.3.peg.1229"/>
<dbReference type="EMBL" id="CP006956">
    <property type="protein sequence ID" value="AHG86467.1"/>
    <property type="molecule type" value="Genomic_DNA"/>
</dbReference>
<sequence length="53" mass="5687">MIRYLKGIIADEKSLTLPQLDVAVAHVEPVDAAFAVVVDSHQADSARVNLALD</sequence>
<dbReference type="HOGENOM" id="CLU_3058954_0_0_6"/>
<organism evidence="1 2">
    <name type="scientific">Bibersteinia trehalosi USDA-ARS-USMARC-190</name>
    <dbReference type="NCBI Taxonomy" id="1263832"/>
    <lineage>
        <taxon>Bacteria</taxon>
        <taxon>Pseudomonadati</taxon>
        <taxon>Pseudomonadota</taxon>
        <taxon>Gammaproteobacteria</taxon>
        <taxon>Pasteurellales</taxon>
        <taxon>Pasteurellaceae</taxon>
        <taxon>Bibersteinia</taxon>
    </lineage>
</organism>